<gene>
    <name evidence="3" type="ORF">ACHAW5_002718</name>
</gene>
<dbReference type="AlphaFoldDB" id="A0ABD3MKW1"/>
<name>A0ABD3MKW1_9STRA</name>
<sequence length="605" mass="66509">MLPAAAATALLLVLFSSRATAVSSAQCSVELKQECEWDSTGYYATTILFLAVADADVSEYDADISFHWGGAADTKVSYANAANAGEEEVSRTHVWDEGGDHYAGYTVSFDGGIGCDTRLHTDYFVVHYDDECAFEDFAGSNVPTMSAVDVLTSTPTEAGTDVQSPSAPPIATPEPTIQSTSPTNTPSPNSNYMQEYSVSSTMFLSYSDVLHGDSEAWWIGVTETLILIETALIVGVLLSAVTVDVTIKEQMLQASTRSRMLATNPAMHAVSIGALRRNLQSPSPLQIMFDTNIRFVSDRQDWNANDMVAGGFQTSSEQSRYILKLKEGNTTHFDNVTSMSLEVEGEPVQSQSQSQSLKNQIMAIHYTILSLEWWAVRSRKHNRNQRGDVKAVEVDKDEGEEIPFDNNTFPDTLNNQHYFGTIQQTDFDDISTLGDPYMGEVVNPAMNTDVTVAESLLSNQGTTLSLRCGKTTSQLLVWKVGWETQPSLVARPCCLVKITLWKTFIKLLDALETSPLLISSQLWHRQECWASYLTILAGIFQLCMLSKKQAHCMEVLKVGDMLVSVDEVDCRGMTSHTISSFLSSRSQNPTRTLVLARGSKSIMAL</sequence>
<reference evidence="3 4" key="1">
    <citation type="submission" date="2024-10" db="EMBL/GenBank/DDBJ databases">
        <title>Updated reference genomes for cyclostephanoid diatoms.</title>
        <authorList>
            <person name="Roberts W.R."/>
            <person name="Alverson A.J."/>
        </authorList>
    </citation>
    <scope>NUCLEOTIDE SEQUENCE [LARGE SCALE GENOMIC DNA]</scope>
    <source>
        <strain evidence="3 4">AJA276-08</strain>
    </source>
</reference>
<feature type="compositionally biased region" description="Polar residues" evidence="1">
    <location>
        <begin position="156"/>
        <end position="165"/>
    </location>
</feature>
<keyword evidence="2" id="KW-0732">Signal</keyword>
<feature type="signal peptide" evidence="2">
    <location>
        <begin position="1"/>
        <end position="21"/>
    </location>
</feature>
<keyword evidence="4" id="KW-1185">Reference proteome</keyword>
<protein>
    <recommendedName>
        <fullName evidence="5">PDZ domain-containing protein</fullName>
    </recommendedName>
</protein>
<evidence type="ECO:0000313" key="4">
    <source>
        <dbReference type="Proteomes" id="UP001530315"/>
    </source>
</evidence>
<evidence type="ECO:0000313" key="3">
    <source>
        <dbReference type="EMBL" id="KAL3763466.1"/>
    </source>
</evidence>
<evidence type="ECO:0000256" key="2">
    <source>
        <dbReference type="SAM" id="SignalP"/>
    </source>
</evidence>
<dbReference type="InterPro" id="IPR036034">
    <property type="entry name" value="PDZ_sf"/>
</dbReference>
<feature type="compositionally biased region" description="Low complexity" evidence="1">
    <location>
        <begin position="179"/>
        <end position="191"/>
    </location>
</feature>
<comment type="caution">
    <text evidence="3">The sequence shown here is derived from an EMBL/GenBank/DDBJ whole genome shotgun (WGS) entry which is preliminary data.</text>
</comment>
<dbReference type="EMBL" id="JALLAZ020001801">
    <property type="protein sequence ID" value="KAL3763466.1"/>
    <property type="molecule type" value="Genomic_DNA"/>
</dbReference>
<organism evidence="3 4">
    <name type="scientific">Stephanodiscus triporus</name>
    <dbReference type="NCBI Taxonomy" id="2934178"/>
    <lineage>
        <taxon>Eukaryota</taxon>
        <taxon>Sar</taxon>
        <taxon>Stramenopiles</taxon>
        <taxon>Ochrophyta</taxon>
        <taxon>Bacillariophyta</taxon>
        <taxon>Coscinodiscophyceae</taxon>
        <taxon>Thalassiosirophycidae</taxon>
        <taxon>Stephanodiscales</taxon>
        <taxon>Stephanodiscaceae</taxon>
        <taxon>Stephanodiscus</taxon>
    </lineage>
</organism>
<evidence type="ECO:0000256" key="1">
    <source>
        <dbReference type="SAM" id="MobiDB-lite"/>
    </source>
</evidence>
<dbReference type="Proteomes" id="UP001530315">
    <property type="component" value="Unassembled WGS sequence"/>
</dbReference>
<accession>A0ABD3MKW1</accession>
<evidence type="ECO:0008006" key="5">
    <source>
        <dbReference type="Google" id="ProtNLM"/>
    </source>
</evidence>
<dbReference type="SUPFAM" id="SSF50156">
    <property type="entry name" value="PDZ domain-like"/>
    <property type="match status" value="1"/>
</dbReference>
<feature type="chain" id="PRO_5044845201" description="PDZ domain-containing protein" evidence="2">
    <location>
        <begin position="22"/>
        <end position="605"/>
    </location>
</feature>
<proteinExistence type="predicted"/>
<feature type="region of interest" description="Disordered" evidence="1">
    <location>
        <begin position="156"/>
        <end position="191"/>
    </location>
</feature>